<evidence type="ECO:0000256" key="7">
    <source>
        <dbReference type="SAM" id="Phobius"/>
    </source>
</evidence>
<feature type="transmembrane region" description="Helical" evidence="7">
    <location>
        <begin position="693"/>
        <end position="714"/>
    </location>
</feature>
<feature type="domain" description="Membrane transport protein MMPL" evidence="8">
    <location>
        <begin position="669"/>
        <end position="828"/>
    </location>
</feature>
<keyword evidence="6 7" id="KW-0472">Membrane</keyword>
<protein>
    <submittedName>
        <fullName evidence="9">MMPL family transporter</fullName>
    </submittedName>
    <submittedName>
        <fullName evidence="10">Membrane protein</fullName>
    </submittedName>
</protein>
<evidence type="ECO:0000256" key="5">
    <source>
        <dbReference type="ARBA" id="ARBA00022989"/>
    </source>
</evidence>
<dbReference type="AlphaFoldDB" id="A0A157SXV8"/>
<keyword evidence="5 7" id="KW-1133">Transmembrane helix</keyword>
<dbReference type="OMA" id="VMGRWNW"/>
<dbReference type="GO" id="GO:0005886">
    <property type="term" value="C:plasma membrane"/>
    <property type="evidence" value="ECO:0007669"/>
    <property type="project" value="UniProtKB-SubCell"/>
</dbReference>
<keyword evidence="4 7" id="KW-0812">Transmembrane</keyword>
<feature type="transmembrane region" description="Helical" evidence="7">
    <location>
        <begin position="798"/>
        <end position="821"/>
    </location>
</feature>
<feature type="transmembrane region" description="Helical" evidence="7">
    <location>
        <begin position="377"/>
        <end position="403"/>
    </location>
</feature>
<evidence type="ECO:0000313" key="12">
    <source>
        <dbReference type="Proteomes" id="UP000594632"/>
    </source>
</evidence>
<dbReference type="EMBL" id="LT549890">
    <property type="protein sequence ID" value="SAI84003.1"/>
    <property type="molecule type" value="Genomic_DNA"/>
</dbReference>
<dbReference type="Proteomes" id="UP000594632">
    <property type="component" value="Chromosome"/>
</dbReference>
<dbReference type="InterPro" id="IPR050545">
    <property type="entry name" value="Mycobact_MmpL"/>
</dbReference>
<evidence type="ECO:0000256" key="1">
    <source>
        <dbReference type="ARBA" id="ARBA00004651"/>
    </source>
</evidence>
<evidence type="ECO:0000256" key="6">
    <source>
        <dbReference type="ARBA" id="ARBA00023136"/>
    </source>
</evidence>
<keyword evidence="3" id="KW-1003">Cell membrane</keyword>
<comment type="subcellular location">
    <subcellularLocation>
        <location evidence="1">Cell membrane</location>
        <topology evidence="1">Multi-pass membrane protein</topology>
    </subcellularLocation>
</comment>
<evidence type="ECO:0000259" key="8">
    <source>
        <dbReference type="Pfam" id="PF03176"/>
    </source>
</evidence>
<comment type="similarity">
    <text evidence="2">Belongs to the resistance-nodulation-cell division (RND) (TC 2.A.6) family. MmpL subfamily.</text>
</comment>
<evidence type="ECO:0000313" key="10">
    <source>
        <dbReference type="EMBL" id="SAI84003.1"/>
    </source>
</evidence>
<proteinExistence type="inferred from homology"/>
<evidence type="ECO:0000256" key="3">
    <source>
        <dbReference type="ARBA" id="ARBA00022475"/>
    </source>
</evidence>
<organism evidence="10 11">
    <name type="scientific">Saccharolobus solfataricus</name>
    <name type="common">Sulfolobus solfataricus</name>
    <dbReference type="NCBI Taxonomy" id="2287"/>
    <lineage>
        <taxon>Archaea</taxon>
        <taxon>Thermoproteota</taxon>
        <taxon>Thermoprotei</taxon>
        <taxon>Sulfolobales</taxon>
        <taxon>Sulfolobaceae</taxon>
        <taxon>Saccharolobus</taxon>
    </lineage>
</organism>
<feature type="domain" description="Membrane transport protein MMPL" evidence="8">
    <location>
        <begin position="287"/>
        <end position="487"/>
    </location>
</feature>
<gene>
    <name evidence="9" type="ORF">HFC64_13885</name>
    <name evidence="10" type="ORF">SSOP1_0448</name>
</gene>
<evidence type="ECO:0000313" key="11">
    <source>
        <dbReference type="Proteomes" id="UP000076770"/>
    </source>
</evidence>
<feature type="transmembrane region" description="Helical" evidence="7">
    <location>
        <begin position="720"/>
        <end position="745"/>
    </location>
</feature>
<dbReference type="Gene3D" id="1.20.1640.10">
    <property type="entry name" value="Multidrug efflux transporter AcrB transmembrane domain"/>
    <property type="match status" value="2"/>
</dbReference>
<feature type="transmembrane region" description="Helical" evidence="7">
    <location>
        <begin position="348"/>
        <end position="365"/>
    </location>
</feature>
<evidence type="ECO:0000256" key="2">
    <source>
        <dbReference type="ARBA" id="ARBA00010157"/>
    </source>
</evidence>
<dbReference type="InterPro" id="IPR004869">
    <property type="entry name" value="MMPL_dom"/>
</dbReference>
<feature type="transmembrane region" description="Helical" evidence="7">
    <location>
        <begin position="766"/>
        <end position="786"/>
    </location>
</feature>
<dbReference type="EMBL" id="CP050869">
    <property type="protein sequence ID" value="QPG50763.1"/>
    <property type="molecule type" value="Genomic_DNA"/>
</dbReference>
<dbReference type="Proteomes" id="UP000076770">
    <property type="component" value="Chromosome i"/>
</dbReference>
<dbReference type="PATRIC" id="fig|2287.9.peg.455"/>
<evidence type="ECO:0000313" key="9">
    <source>
        <dbReference type="EMBL" id="QPG50763.1"/>
    </source>
</evidence>
<dbReference type="Pfam" id="PF03176">
    <property type="entry name" value="MMPL"/>
    <property type="match status" value="2"/>
</dbReference>
<dbReference type="SUPFAM" id="SSF82866">
    <property type="entry name" value="Multidrug efflux transporter AcrB transmembrane domain"/>
    <property type="match status" value="2"/>
</dbReference>
<feature type="transmembrane region" description="Helical" evidence="7">
    <location>
        <begin position="452"/>
        <end position="476"/>
    </location>
</feature>
<dbReference type="PANTHER" id="PTHR33406">
    <property type="entry name" value="MEMBRANE PROTEIN MJ1562-RELATED"/>
    <property type="match status" value="1"/>
</dbReference>
<dbReference type="PANTHER" id="PTHR33406:SF6">
    <property type="entry name" value="MEMBRANE PROTEIN YDGH-RELATED"/>
    <property type="match status" value="1"/>
</dbReference>
<dbReference type="GeneID" id="7807416"/>
<feature type="transmembrane region" description="Helical" evidence="7">
    <location>
        <begin position="27"/>
        <end position="45"/>
    </location>
</feature>
<evidence type="ECO:0000256" key="4">
    <source>
        <dbReference type="ARBA" id="ARBA00022692"/>
    </source>
</evidence>
<sequence>MVTNVKLVFPQYFLLYIKSRNNVKNGLVSLVLWLLLIMILLHFAIKTPSLFTYSDSPFLSSSVQSVRADKIVTNYFHIGNVDNLYIIINSSSYNQALQEIYSNLYLLNNATVITPNGYVSMLKTEYLSYLGLNEKNFSSTISQLYENLTRLKLYLISNFQYFEYQLNITFGLPLHNFTSNICPTYKENFDKVNGSLLEKARYAGYLTFKDPFLFYFGFNNYTNYTLALKFLIQFNNYTSLIERILKTQNITSVNESNVIFNNITTAFNSSFHKGTLWLFIINVPSNESLTNINQFTESLRNAYVIGHLAYYAQSAYYTQSNVEIIDITTIILVMILLILLVRSIVPILILISSAGTSLLLAYGLMYMETLLGYKIYYISGLVAPPIVFGLNIDYGILLIYRYFEEINKNNLDALLYALKNSIKGILLSGISITIGFSSFILSPSALLQNIGIALVTSSISALIPAVFFTYTLLLLIPQRYLSFPRRKLPSITDIRQRYLYKLSNFAVRHNKLLVILMLVSIVIFIFYFPSIHTNVNIDEILPPHANSLVGTKVLNQLYNYSIDYIILYGSPKANYTLIYNLTKTLIDQGNLVYGPMSLGSQIIVNNSNLYDHFHQGNYTLLIIYLKYPVFSNGAINLTNWLISKGFLVGGDNAQRIDIVNNTVSTYFSYTLPLTIILIVIYLFMILGSILLPLRLSLTVGLSSLLGAFTVALVYNSPYWLSPLVIFALLFSLGIDYDMFIIIRLFDEMKNDDDINSAIVRSVENTGLVVTTCGLILAGAFFSLMVANMRFLQEIGLGVGVSILFDTFVVRPILVPAIISILKKYNFWPFKARKFLYT</sequence>
<feature type="transmembrane region" description="Helical" evidence="7">
    <location>
        <begin position="424"/>
        <end position="446"/>
    </location>
</feature>
<dbReference type="RefSeq" id="WP_010922983.1">
    <property type="nucleotide sequence ID" value="NZ_LT549890.1"/>
</dbReference>
<dbReference type="OrthoDB" id="42357at2157"/>
<reference evidence="10" key="1">
    <citation type="submission" date="2016-04" db="EMBL/GenBank/DDBJ databases">
        <authorList>
            <person name="Evans L.H."/>
            <person name="Alamgir A."/>
            <person name="Owens N."/>
            <person name="Weber N.D."/>
            <person name="Virtaneva K."/>
            <person name="Barbian K."/>
            <person name="Babar A."/>
            <person name="Rosenke K."/>
        </authorList>
    </citation>
    <scope>NUCLEOTIDE SEQUENCE</scope>
    <source>
        <strain evidence="10">P1</strain>
    </source>
</reference>
<accession>A0A157SXV8</accession>
<reference evidence="11" key="2">
    <citation type="submission" date="2016-04" db="EMBL/GenBank/DDBJ databases">
        <authorList>
            <person name="Shah S.A."/>
            <person name="Garrett R.A."/>
        </authorList>
    </citation>
    <scope>NUCLEOTIDE SEQUENCE [LARGE SCALE GENOMIC DNA]</scope>
    <source>
        <strain evidence="11">ATCC 35091 / DSM 1616 / JCM 8930 / NBRC 15331 / P1</strain>
    </source>
</reference>
<name>A0A157SXV8_SACSO</name>
<reference evidence="9 12" key="3">
    <citation type="journal article" date="2020" name="Nat. Commun.">
        <title>The structures of two archaeal type IV pili illuminate evolutionary relationships.</title>
        <authorList>
            <person name="Wang F."/>
            <person name="Baquero D.P."/>
            <person name="Su Z."/>
            <person name="Beltran L.C."/>
            <person name="Prangishvili D."/>
            <person name="Krupovic M."/>
            <person name="Egelman E.H."/>
        </authorList>
    </citation>
    <scope>NUCLEOTIDE SEQUENCE [LARGE SCALE GENOMIC DNA]</scope>
    <source>
        <strain evidence="9 12">POZ149</strain>
    </source>
</reference>
<feature type="transmembrane region" description="Helical" evidence="7">
    <location>
        <begin position="666"/>
        <end position="686"/>
    </location>
</feature>
<feature type="transmembrane region" description="Helical" evidence="7">
    <location>
        <begin position="512"/>
        <end position="529"/>
    </location>
</feature>